<dbReference type="Pfam" id="PF00005">
    <property type="entry name" value="ABC_tran"/>
    <property type="match status" value="1"/>
</dbReference>
<dbReference type="Gene3D" id="3.40.50.300">
    <property type="entry name" value="P-loop containing nucleotide triphosphate hydrolases"/>
    <property type="match status" value="1"/>
</dbReference>
<gene>
    <name evidence="5" type="ORF">P5X88_19410</name>
</gene>
<dbReference type="PROSITE" id="PS00211">
    <property type="entry name" value="ABC_TRANSPORTER_1"/>
    <property type="match status" value="1"/>
</dbReference>
<keyword evidence="1" id="KW-0813">Transport</keyword>
<evidence type="ECO:0000313" key="6">
    <source>
        <dbReference type="Proteomes" id="UP001159179"/>
    </source>
</evidence>
<dbReference type="SUPFAM" id="SSF52540">
    <property type="entry name" value="P-loop containing nucleoside triphosphate hydrolases"/>
    <property type="match status" value="1"/>
</dbReference>
<keyword evidence="2" id="KW-0547">Nucleotide-binding</keyword>
<evidence type="ECO:0000256" key="1">
    <source>
        <dbReference type="ARBA" id="ARBA00022448"/>
    </source>
</evidence>
<comment type="caution">
    <text evidence="5">The sequence shown here is derived from an EMBL/GenBank/DDBJ whole genome shotgun (WGS) entry which is preliminary data.</text>
</comment>
<dbReference type="CDD" id="cd03230">
    <property type="entry name" value="ABC_DR_subfamily_A"/>
    <property type="match status" value="1"/>
</dbReference>
<proteinExistence type="predicted"/>
<dbReference type="GO" id="GO:0005524">
    <property type="term" value="F:ATP binding"/>
    <property type="evidence" value="ECO:0007669"/>
    <property type="project" value="UniProtKB-KW"/>
</dbReference>
<dbReference type="RefSeq" id="WP_280617846.1">
    <property type="nucleotide sequence ID" value="NZ_JAROYP010000012.1"/>
</dbReference>
<dbReference type="InterPro" id="IPR027417">
    <property type="entry name" value="P-loop_NTPase"/>
</dbReference>
<dbReference type="PANTHER" id="PTHR42711">
    <property type="entry name" value="ABC TRANSPORTER ATP-BINDING PROTEIN"/>
    <property type="match status" value="1"/>
</dbReference>
<dbReference type="InterPro" id="IPR003593">
    <property type="entry name" value="AAA+_ATPase"/>
</dbReference>
<reference evidence="5" key="1">
    <citation type="submission" date="2023-03" db="EMBL/GenBank/DDBJ databases">
        <title>Bacterial isolates from washroom surfaces on a university campus.</title>
        <authorList>
            <person name="Holman D.B."/>
            <person name="Gzyl K.E."/>
            <person name="Taheri A.E."/>
        </authorList>
    </citation>
    <scope>NUCLEOTIDE SEQUENCE</scope>
    <source>
        <strain evidence="5">RD03</strain>
    </source>
</reference>
<accession>A0AAW6SW96</accession>
<feature type="domain" description="ABC transporter" evidence="4">
    <location>
        <begin position="5"/>
        <end position="229"/>
    </location>
</feature>
<organism evidence="5 6">
    <name type="scientific">Heyndrickxia oleronia</name>
    <dbReference type="NCBI Taxonomy" id="38875"/>
    <lineage>
        <taxon>Bacteria</taxon>
        <taxon>Bacillati</taxon>
        <taxon>Bacillota</taxon>
        <taxon>Bacilli</taxon>
        <taxon>Bacillales</taxon>
        <taxon>Bacillaceae</taxon>
        <taxon>Heyndrickxia</taxon>
    </lineage>
</organism>
<evidence type="ECO:0000256" key="3">
    <source>
        <dbReference type="ARBA" id="ARBA00022840"/>
    </source>
</evidence>
<dbReference type="PROSITE" id="PS50893">
    <property type="entry name" value="ABC_TRANSPORTER_2"/>
    <property type="match status" value="1"/>
</dbReference>
<evidence type="ECO:0000256" key="2">
    <source>
        <dbReference type="ARBA" id="ARBA00022741"/>
    </source>
</evidence>
<dbReference type="FunFam" id="3.40.50.300:FF:001548">
    <property type="entry name" value="ABC efflux transporter ATP-binding protein"/>
    <property type="match status" value="1"/>
</dbReference>
<name>A0AAW6SW96_9BACI</name>
<sequence>MNEIVNVNQVSKAFQDKNAVKEASFSINKGEIVAILGPNGAGKTTTISMMLGLLKPTSGEVRLFNQNPDDKSVREKLGIMLQEVSVMQGLKVRELLDLVRQYYPKPLSLEEVIALTGLTENDLKTRAEKLSGGQKRRVSFALALSGNPELIILDEPTVGMDISSRNRFWKTIQTLSKKGKTIIFTTHYLQEADDVAERIILFNNGSIIADGTPIEIKARLTKQFVSFHTTSGSINKLYGHSVITAIFEKNDRVYVQTDDTDAVLALLFSENIGAHHIQIERGKLEEAFEQLTTEHKEVI</sequence>
<protein>
    <submittedName>
        <fullName evidence="5">ABC transporter ATP-binding protein</fullName>
    </submittedName>
</protein>
<dbReference type="PANTHER" id="PTHR42711:SF17">
    <property type="entry name" value="ABC TRANSPORTER ATP-BINDING PROTEIN"/>
    <property type="match status" value="1"/>
</dbReference>
<dbReference type="InterPro" id="IPR017871">
    <property type="entry name" value="ABC_transporter-like_CS"/>
</dbReference>
<dbReference type="EMBL" id="JAROYP010000012">
    <property type="protein sequence ID" value="MDH5163106.1"/>
    <property type="molecule type" value="Genomic_DNA"/>
</dbReference>
<evidence type="ECO:0000259" key="4">
    <source>
        <dbReference type="PROSITE" id="PS50893"/>
    </source>
</evidence>
<dbReference type="InterPro" id="IPR050763">
    <property type="entry name" value="ABC_transporter_ATP-binding"/>
</dbReference>
<dbReference type="SMART" id="SM00382">
    <property type="entry name" value="AAA"/>
    <property type="match status" value="1"/>
</dbReference>
<dbReference type="AlphaFoldDB" id="A0AAW6SW96"/>
<keyword evidence="3 5" id="KW-0067">ATP-binding</keyword>
<dbReference type="InterPro" id="IPR003439">
    <property type="entry name" value="ABC_transporter-like_ATP-bd"/>
</dbReference>
<evidence type="ECO:0000313" key="5">
    <source>
        <dbReference type="EMBL" id="MDH5163106.1"/>
    </source>
</evidence>
<dbReference type="Proteomes" id="UP001159179">
    <property type="component" value="Unassembled WGS sequence"/>
</dbReference>
<dbReference type="GO" id="GO:0016887">
    <property type="term" value="F:ATP hydrolysis activity"/>
    <property type="evidence" value="ECO:0007669"/>
    <property type="project" value="InterPro"/>
</dbReference>